<evidence type="ECO:0000256" key="1">
    <source>
        <dbReference type="SAM" id="MobiDB-lite"/>
    </source>
</evidence>
<feature type="compositionally biased region" description="Basic and acidic residues" evidence="1">
    <location>
        <begin position="106"/>
        <end position="138"/>
    </location>
</feature>
<accession>A0A0P0VKE2</accession>
<protein>
    <submittedName>
        <fullName evidence="2">Os02g0563400 protein</fullName>
    </submittedName>
</protein>
<evidence type="ECO:0000313" key="2">
    <source>
        <dbReference type="EMBL" id="BAS79283.1"/>
    </source>
</evidence>
<name>A0A0P0VKE2_ORYSJ</name>
<reference evidence="2 3" key="3">
    <citation type="journal article" date="2013" name="Rice">
        <title>Improvement of the Oryza sativa Nipponbare reference genome using next generation sequence and optical map data.</title>
        <authorList>
            <person name="Kawahara Y."/>
            <person name="de la Bastide M."/>
            <person name="Hamilton J.P."/>
            <person name="Kanamori H."/>
            <person name="McCombie W.R."/>
            <person name="Ouyang S."/>
            <person name="Schwartz D.C."/>
            <person name="Tanaka T."/>
            <person name="Wu J."/>
            <person name="Zhou S."/>
            <person name="Childs K.L."/>
            <person name="Davidson R.M."/>
            <person name="Lin H."/>
            <person name="Quesada-Ocampo L."/>
            <person name="Vaillancourt B."/>
            <person name="Sakai H."/>
            <person name="Lee S.S."/>
            <person name="Kim J."/>
            <person name="Numa H."/>
            <person name="Itoh T."/>
            <person name="Buell C.R."/>
            <person name="Matsumoto T."/>
        </authorList>
    </citation>
    <scope>NUCLEOTIDE SEQUENCE [LARGE SCALE GENOMIC DNA]</scope>
    <source>
        <strain evidence="3">cv. Nipponbare</strain>
    </source>
</reference>
<reference evidence="2 3" key="2">
    <citation type="journal article" date="2013" name="Plant Cell Physiol.">
        <title>Rice Annotation Project Database (RAP-DB): an integrative and interactive database for rice genomics.</title>
        <authorList>
            <person name="Sakai H."/>
            <person name="Lee S.S."/>
            <person name="Tanaka T."/>
            <person name="Numa H."/>
            <person name="Kim J."/>
            <person name="Kawahara Y."/>
            <person name="Wakimoto H."/>
            <person name="Yang C.C."/>
            <person name="Iwamoto M."/>
            <person name="Abe T."/>
            <person name="Yamada Y."/>
            <person name="Muto A."/>
            <person name="Inokuchi H."/>
            <person name="Ikemura T."/>
            <person name="Matsumoto T."/>
            <person name="Sasaki T."/>
            <person name="Itoh T."/>
        </authorList>
    </citation>
    <scope>NUCLEOTIDE SEQUENCE [LARGE SCALE GENOMIC DNA]</scope>
    <source>
        <strain evidence="3">cv. Nipponbare</strain>
    </source>
</reference>
<dbReference type="Proteomes" id="UP000059680">
    <property type="component" value="Chromosome 2"/>
</dbReference>
<dbReference type="EMBL" id="AP014958">
    <property type="protein sequence ID" value="BAS79283.1"/>
    <property type="molecule type" value="Genomic_DNA"/>
</dbReference>
<sequence>MSPASSGPAPSATSSSPSSPSWESVSWRSASNLFTVPTKRRIFLSTRFEGTRRPRLRSRSVAVGGDDEDDEEDVAARCFLLAGYALLTSRCFDPTKEPSASSPAVGRDRLGLGDERTATSSRDSREGLAPDRDPDPLHPEAVADGGELPPRRTPPLSCAAGGGDGEPRRCMTLSMNIQSVG</sequence>
<proteinExistence type="predicted"/>
<dbReference type="AlphaFoldDB" id="A0A0P0VKE2"/>
<organism evidence="2 3">
    <name type="scientific">Oryza sativa subsp. japonica</name>
    <name type="common">Rice</name>
    <dbReference type="NCBI Taxonomy" id="39947"/>
    <lineage>
        <taxon>Eukaryota</taxon>
        <taxon>Viridiplantae</taxon>
        <taxon>Streptophyta</taxon>
        <taxon>Embryophyta</taxon>
        <taxon>Tracheophyta</taxon>
        <taxon>Spermatophyta</taxon>
        <taxon>Magnoliopsida</taxon>
        <taxon>Liliopsida</taxon>
        <taxon>Poales</taxon>
        <taxon>Poaceae</taxon>
        <taxon>BOP clade</taxon>
        <taxon>Oryzoideae</taxon>
        <taxon>Oryzeae</taxon>
        <taxon>Oryzinae</taxon>
        <taxon>Oryza</taxon>
        <taxon>Oryza sativa</taxon>
    </lineage>
</organism>
<dbReference type="PaxDb" id="39947-A0A0P0VKE2"/>
<feature type="region of interest" description="Disordered" evidence="1">
    <location>
        <begin position="92"/>
        <end position="170"/>
    </location>
</feature>
<evidence type="ECO:0000313" key="3">
    <source>
        <dbReference type="Proteomes" id="UP000059680"/>
    </source>
</evidence>
<dbReference type="InParanoid" id="A0A0P0VKE2"/>
<gene>
    <name evidence="2" type="ordered locus">Os02g0563400</name>
    <name evidence="2" type="ORF">OSNPB_020563400</name>
</gene>
<reference evidence="3" key="1">
    <citation type="journal article" date="2005" name="Nature">
        <title>The map-based sequence of the rice genome.</title>
        <authorList>
            <consortium name="International rice genome sequencing project (IRGSP)"/>
            <person name="Matsumoto T."/>
            <person name="Wu J."/>
            <person name="Kanamori H."/>
            <person name="Katayose Y."/>
            <person name="Fujisawa M."/>
            <person name="Namiki N."/>
            <person name="Mizuno H."/>
            <person name="Yamamoto K."/>
            <person name="Antonio B.A."/>
            <person name="Baba T."/>
            <person name="Sakata K."/>
            <person name="Nagamura Y."/>
            <person name="Aoki H."/>
            <person name="Arikawa K."/>
            <person name="Arita K."/>
            <person name="Bito T."/>
            <person name="Chiden Y."/>
            <person name="Fujitsuka N."/>
            <person name="Fukunaka R."/>
            <person name="Hamada M."/>
            <person name="Harada C."/>
            <person name="Hayashi A."/>
            <person name="Hijishita S."/>
            <person name="Honda M."/>
            <person name="Hosokawa S."/>
            <person name="Ichikawa Y."/>
            <person name="Idonuma A."/>
            <person name="Iijima M."/>
            <person name="Ikeda M."/>
            <person name="Ikeno M."/>
            <person name="Ito K."/>
            <person name="Ito S."/>
            <person name="Ito T."/>
            <person name="Ito Y."/>
            <person name="Ito Y."/>
            <person name="Iwabuchi A."/>
            <person name="Kamiya K."/>
            <person name="Karasawa W."/>
            <person name="Kurita K."/>
            <person name="Katagiri S."/>
            <person name="Kikuta A."/>
            <person name="Kobayashi H."/>
            <person name="Kobayashi N."/>
            <person name="Machita K."/>
            <person name="Maehara T."/>
            <person name="Masukawa M."/>
            <person name="Mizubayashi T."/>
            <person name="Mukai Y."/>
            <person name="Nagasaki H."/>
            <person name="Nagata Y."/>
            <person name="Naito S."/>
            <person name="Nakashima M."/>
            <person name="Nakama Y."/>
            <person name="Nakamichi Y."/>
            <person name="Nakamura M."/>
            <person name="Meguro A."/>
            <person name="Negishi M."/>
            <person name="Ohta I."/>
            <person name="Ohta T."/>
            <person name="Okamoto M."/>
            <person name="Ono N."/>
            <person name="Saji S."/>
            <person name="Sakaguchi M."/>
            <person name="Sakai K."/>
            <person name="Shibata M."/>
            <person name="Shimokawa T."/>
            <person name="Song J."/>
            <person name="Takazaki Y."/>
            <person name="Terasawa K."/>
            <person name="Tsugane M."/>
            <person name="Tsuji K."/>
            <person name="Ueda S."/>
            <person name="Waki K."/>
            <person name="Yamagata H."/>
            <person name="Yamamoto M."/>
            <person name="Yamamoto S."/>
            <person name="Yamane H."/>
            <person name="Yoshiki S."/>
            <person name="Yoshihara R."/>
            <person name="Yukawa K."/>
            <person name="Zhong H."/>
            <person name="Yano M."/>
            <person name="Yuan Q."/>
            <person name="Ouyang S."/>
            <person name="Liu J."/>
            <person name="Jones K.M."/>
            <person name="Gansberger K."/>
            <person name="Moffat K."/>
            <person name="Hill J."/>
            <person name="Bera J."/>
            <person name="Fadrosh D."/>
            <person name="Jin S."/>
            <person name="Johri S."/>
            <person name="Kim M."/>
            <person name="Overton L."/>
            <person name="Reardon M."/>
            <person name="Tsitrin T."/>
            <person name="Vuong H."/>
            <person name="Weaver B."/>
            <person name="Ciecko A."/>
            <person name="Tallon L."/>
            <person name="Jackson J."/>
            <person name="Pai G."/>
            <person name="Aken S.V."/>
            <person name="Utterback T."/>
            <person name="Reidmuller S."/>
            <person name="Feldblyum T."/>
            <person name="Hsiao J."/>
            <person name="Zismann V."/>
            <person name="Iobst S."/>
            <person name="de Vazeille A.R."/>
            <person name="Buell C.R."/>
            <person name="Ying K."/>
            <person name="Li Y."/>
            <person name="Lu T."/>
            <person name="Huang Y."/>
            <person name="Zhao Q."/>
            <person name="Feng Q."/>
            <person name="Zhang L."/>
            <person name="Zhu J."/>
            <person name="Weng Q."/>
            <person name="Mu J."/>
            <person name="Lu Y."/>
            <person name="Fan D."/>
            <person name="Liu Y."/>
            <person name="Guan J."/>
            <person name="Zhang Y."/>
            <person name="Yu S."/>
            <person name="Liu X."/>
            <person name="Zhang Y."/>
            <person name="Hong G."/>
            <person name="Han B."/>
            <person name="Choisne N."/>
            <person name="Demange N."/>
            <person name="Orjeda G."/>
            <person name="Samain S."/>
            <person name="Cattolico L."/>
            <person name="Pelletier E."/>
            <person name="Couloux A."/>
            <person name="Segurens B."/>
            <person name="Wincker P."/>
            <person name="D'Hont A."/>
            <person name="Scarpelli C."/>
            <person name="Weissenbach J."/>
            <person name="Salanoubat M."/>
            <person name="Quetier F."/>
            <person name="Yu Y."/>
            <person name="Kim H.R."/>
            <person name="Rambo T."/>
            <person name="Currie J."/>
            <person name="Collura K."/>
            <person name="Luo M."/>
            <person name="Yang T."/>
            <person name="Ammiraju J.S.S."/>
            <person name="Engler F."/>
            <person name="Soderlund C."/>
            <person name="Wing R.A."/>
            <person name="Palmer L.E."/>
            <person name="de la Bastide M."/>
            <person name="Spiegel L."/>
            <person name="Nascimento L."/>
            <person name="Zutavern T."/>
            <person name="O'Shaughnessy A."/>
            <person name="Dike S."/>
            <person name="Dedhia N."/>
            <person name="Preston R."/>
            <person name="Balija V."/>
            <person name="McCombie W.R."/>
            <person name="Chow T."/>
            <person name="Chen H."/>
            <person name="Chung M."/>
            <person name="Chen C."/>
            <person name="Shaw J."/>
            <person name="Wu H."/>
            <person name="Hsiao K."/>
            <person name="Chao Y."/>
            <person name="Chu M."/>
            <person name="Cheng C."/>
            <person name="Hour A."/>
            <person name="Lee P."/>
            <person name="Lin S."/>
            <person name="Lin Y."/>
            <person name="Liou J."/>
            <person name="Liu S."/>
            <person name="Hsing Y."/>
            <person name="Raghuvanshi S."/>
            <person name="Mohanty A."/>
            <person name="Bharti A.K."/>
            <person name="Gaur A."/>
            <person name="Gupta V."/>
            <person name="Kumar D."/>
            <person name="Ravi V."/>
            <person name="Vij S."/>
            <person name="Kapur A."/>
            <person name="Khurana P."/>
            <person name="Khurana P."/>
            <person name="Khurana J.P."/>
            <person name="Tyagi A.K."/>
            <person name="Gaikwad K."/>
            <person name="Singh A."/>
            <person name="Dalal V."/>
            <person name="Srivastava S."/>
            <person name="Dixit A."/>
            <person name="Pal A.K."/>
            <person name="Ghazi I.A."/>
            <person name="Yadav M."/>
            <person name="Pandit A."/>
            <person name="Bhargava A."/>
            <person name="Sureshbabu K."/>
            <person name="Batra K."/>
            <person name="Sharma T.R."/>
            <person name="Mohapatra T."/>
            <person name="Singh N.K."/>
            <person name="Messing J."/>
            <person name="Nelson A.B."/>
            <person name="Fuks G."/>
            <person name="Kavchok S."/>
            <person name="Keizer G."/>
            <person name="Linton E."/>
            <person name="Llaca V."/>
            <person name="Song R."/>
            <person name="Tanyolac B."/>
            <person name="Young S."/>
            <person name="Ho-Il K."/>
            <person name="Hahn J.H."/>
            <person name="Sangsakoo G."/>
            <person name="Vanavichit A."/>
            <person name="de Mattos Luiz.A.T."/>
            <person name="Zimmer P.D."/>
            <person name="Malone G."/>
            <person name="Dellagostin O."/>
            <person name="de Oliveira A.C."/>
            <person name="Bevan M."/>
            <person name="Bancroft I."/>
            <person name="Minx P."/>
            <person name="Cordum H."/>
            <person name="Wilson R."/>
            <person name="Cheng Z."/>
            <person name="Jin W."/>
            <person name="Jiang J."/>
            <person name="Leong S.A."/>
            <person name="Iwama H."/>
            <person name="Gojobori T."/>
            <person name="Itoh T."/>
            <person name="Niimura Y."/>
            <person name="Fujii Y."/>
            <person name="Habara T."/>
            <person name="Sakai H."/>
            <person name="Sato Y."/>
            <person name="Wilson G."/>
            <person name="Kumar K."/>
            <person name="McCouch S."/>
            <person name="Juretic N."/>
            <person name="Hoen D."/>
            <person name="Wright S."/>
            <person name="Bruskiewich R."/>
            <person name="Bureau T."/>
            <person name="Miyao A."/>
            <person name="Hirochika H."/>
            <person name="Nishikawa T."/>
            <person name="Kadowaki K."/>
            <person name="Sugiura M."/>
            <person name="Burr B."/>
            <person name="Sasaki T."/>
        </authorList>
    </citation>
    <scope>NUCLEOTIDE SEQUENCE [LARGE SCALE GENOMIC DNA]</scope>
    <source>
        <strain evidence="3">cv. Nipponbare</strain>
    </source>
</reference>
<keyword evidence="3" id="KW-1185">Reference proteome</keyword>
<feature type="region of interest" description="Disordered" evidence="1">
    <location>
        <begin position="1"/>
        <end position="24"/>
    </location>
</feature>